<comment type="caution">
    <text evidence="2">The sequence shown here is derived from an EMBL/GenBank/DDBJ whole genome shotgun (WGS) entry which is preliminary data.</text>
</comment>
<feature type="region of interest" description="Disordered" evidence="1">
    <location>
        <begin position="161"/>
        <end position="180"/>
    </location>
</feature>
<feature type="compositionally biased region" description="Low complexity" evidence="1">
    <location>
        <begin position="59"/>
        <end position="71"/>
    </location>
</feature>
<proteinExistence type="predicted"/>
<dbReference type="PANTHER" id="PTHR34239">
    <property type="entry name" value="APPLE DOMAIN-CONTAINING PROTEIN"/>
    <property type="match status" value="1"/>
</dbReference>
<feature type="region of interest" description="Disordered" evidence="1">
    <location>
        <begin position="371"/>
        <end position="428"/>
    </location>
</feature>
<keyword evidence="3" id="KW-1185">Reference proteome</keyword>
<gene>
    <name evidence="2" type="ORF">FSP39_022931</name>
</gene>
<dbReference type="EMBL" id="VSWD01000003">
    <property type="protein sequence ID" value="KAK3106576.1"/>
    <property type="molecule type" value="Genomic_DNA"/>
</dbReference>
<feature type="compositionally biased region" description="Basic residues" evidence="1">
    <location>
        <begin position="381"/>
        <end position="392"/>
    </location>
</feature>
<feature type="compositionally biased region" description="Acidic residues" evidence="1">
    <location>
        <begin position="124"/>
        <end position="140"/>
    </location>
</feature>
<sequence length="428" mass="47676">MAFAMLKHVAVDRSQSDSETISLPVQIPLAKMTNDNVFDRIRKATITSNVSSANKRNPSPESSCSTSGGSPNRRHGSDASCRDSGQSFDKFAKCFEVLTRTITAGFSGLRSDIAELATGNGQSDADDSESYESSDMSDNDYETHKQGDSNDRSTPKLTVNDLIEKSKMSGSVAEKSQSTKNESVSNLLKVLTEQVTAQDLTTDPINKDLAKLVNELMFKEKTDKKLSEQVKTSAEKMKHPENCDGLVCTKVDELIWNRLQSTTKSMDSRFQHGQLFLVKSFTLIVNVLDKIVSDKEVGKEDLLRELMKAVEMLSFSNYEINMRRRECLKSDMDSVNYLSLFSSAVPINQYLFGGDLGKKLDEIEKTNKAVNKVMSQSGKTGKTKSQKFRRYNPNKQGPRRNNPFLGQGPRKGAYSYTRKGPKGKKKQD</sequence>
<accession>A0AA88YKI6</accession>
<dbReference type="PANTHER" id="PTHR34239:SF2">
    <property type="entry name" value="TRANSPOSABLE ELEMENT P TRANSPOSASE_THAP9 CONSERVED DOMAIN-CONTAINING PROTEIN"/>
    <property type="match status" value="1"/>
</dbReference>
<evidence type="ECO:0000256" key="1">
    <source>
        <dbReference type="SAM" id="MobiDB-lite"/>
    </source>
</evidence>
<feature type="compositionally biased region" description="Basic residues" evidence="1">
    <location>
        <begin position="419"/>
        <end position="428"/>
    </location>
</feature>
<feature type="compositionally biased region" description="Basic and acidic residues" evidence="1">
    <location>
        <begin position="141"/>
        <end position="154"/>
    </location>
</feature>
<feature type="region of interest" description="Disordered" evidence="1">
    <location>
        <begin position="118"/>
        <end position="156"/>
    </location>
</feature>
<reference evidence="2" key="1">
    <citation type="submission" date="2019-08" db="EMBL/GenBank/DDBJ databases">
        <title>The improved chromosome-level genome for the pearl oyster Pinctada fucata martensii using PacBio sequencing and Hi-C.</title>
        <authorList>
            <person name="Zheng Z."/>
        </authorList>
    </citation>
    <scope>NUCLEOTIDE SEQUENCE</scope>
    <source>
        <strain evidence="2">ZZ-2019</strain>
        <tissue evidence="2">Adductor muscle</tissue>
    </source>
</reference>
<protein>
    <submittedName>
        <fullName evidence="2">Uncharacterized protein</fullName>
    </submittedName>
</protein>
<evidence type="ECO:0000313" key="2">
    <source>
        <dbReference type="EMBL" id="KAK3106576.1"/>
    </source>
</evidence>
<name>A0AA88YKI6_PINIB</name>
<feature type="region of interest" description="Disordered" evidence="1">
    <location>
        <begin position="49"/>
        <end position="82"/>
    </location>
</feature>
<dbReference type="AlphaFoldDB" id="A0AA88YKI6"/>
<dbReference type="Proteomes" id="UP001186944">
    <property type="component" value="Unassembled WGS sequence"/>
</dbReference>
<organism evidence="2 3">
    <name type="scientific">Pinctada imbricata</name>
    <name type="common">Atlantic pearl-oyster</name>
    <name type="synonym">Pinctada martensii</name>
    <dbReference type="NCBI Taxonomy" id="66713"/>
    <lineage>
        <taxon>Eukaryota</taxon>
        <taxon>Metazoa</taxon>
        <taxon>Spiralia</taxon>
        <taxon>Lophotrochozoa</taxon>
        <taxon>Mollusca</taxon>
        <taxon>Bivalvia</taxon>
        <taxon>Autobranchia</taxon>
        <taxon>Pteriomorphia</taxon>
        <taxon>Pterioida</taxon>
        <taxon>Pterioidea</taxon>
        <taxon>Pteriidae</taxon>
        <taxon>Pinctada</taxon>
    </lineage>
</organism>
<evidence type="ECO:0000313" key="3">
    <source>
        <dbReference type="Proteomes" id="UP001186944"/>
    </source>
</evidence>